<accession>A0AAW4IN65</accession>
<evidence type="ECO:0000313" key="2">
    <source>
        <dbReference type="EMBL" id="MBO1516606.1"/>
    </source>
</evidence>
<name>A0AAW4IN65_9GAMM</name>
<keyword evidence="3" id="KW-1185">Reference proteome</keyword>
<dbReference type="RefSeq" id="WP_207969336.1">
    <property type="nucleotide sequence ID" value="NZ_JAGBKN010000006.1"/>
</dbReference>
<sequence length="222" mass="25900">MSSVLNNDQLHAKDINNDVDNSVTRVKLYELLQEREQCWWQTRQNLINLKERQVFWYGENSLMMWLMWQLVSYVLVAMTLMLLSRFLDLSLPLWQYAGLFVIQTAIFVVILMSKGRLANKLQQKIDNDELLREQALNEMAILAEDCLYPDVHAKSPISLEQLYEALDGRFHLASLQCLLQKEVDAGRLILTQTQVEAEILPLELADDELKEHAREMVYKSTL</sequence>
<keyword evidence="1" id="KW-1133">Transmembrane helix</keyword>
<keyword evidence="1" id="KW-0812">Transmembrane</keyword>
<gene>
    <name evidence="2" type="ORF">J3491_04560</name>
</gene>
<dbReference type="EMBL" id="JAGBKN010000006">
    <property type="protein sequence ID" value="MBO1516606.1"/>
    <property type="molecule type" value="Genomic_DNA"/>
</dbReference>
<dbReference type="AlphaFoldDB" id="A0AAW4IN65"/>
<evidence type="ECO:0000256" key="1">
    <source>
        <dbReference type="SAM" id="Phobius"/>
    </source>
</evidence>
<dbReference type="Proteomes" id="UP000664161">
    <property type="component" value="Unassembled WGS sequence"/>
</dbReference>
<feature type="transmembrane region" description="Helical" evidence="1">
    <location>
        <begin position="62"/>
        <end position="87"/>
    </location>
</feature>
<keyword evidence="1" id="KW-0472">Membrane</keyword>
<proteinExistence type="predicted"/>
<evidence type="ECO:0008006" key="4">
    <source>
        <dbReference type="Google" id="ProtNLM"/>
    </source>
</evidence>
<reference evidence="2 3" key="1">
    <citation type="submission" date="2021-03" db="EMBL/GenBank/DDBJ databases">
        <authorList>
            <person name="Shang D.-D."/>
            <person name="Du Z.-J."/>
            <person name="Chen G.-J."/>
        </authorList>
    </citation>
    <scope>NUCLEOTIDE SEQUENCE [LARGE SCALE GENOMIC DNA]</scope>
    <source>
        <strain evidence="2 3">F2608</strain>
    </source>
</reference>
<protein>
    <recommendedName>
        <fullName evidence="4">DUF1003 domain-containing protein</fullName>
    </recommendedName>
</protein>
<comment type="caution">
    <text evidence="2">The sequence shown here is derived from an EMBL/GenBank/DDBJ whole genome shotgun (WGS) entry which is preliminary data.</text>
</comment>
<evidence type="ECO:0000313" key="3">
    <source>
        <dbReference type="Proteomes" id="UP000664161"/>
    </source>
</evidence>
<organism evidence="2 3">
    <name type="scientific">Psychrobacter halodurans</name>
    <dbReference type="NCBI Taxonomy" id="2818439"/>
    <lineage>
        <taxon>Bacteria</taxon>
        <taxon>Pseudomonadati</taxon>
        <taxon>Pseudomonadota</taxon>
        <taxon>Gammaproteobacteria</taxon>
        <taxon>Moraxellales</taxon>
        <taxon>Moraxellaceae</taxon>
        <taxon>Psychrobacter</taxon>
    </lineage>
</organism>
<feature type="transmembrane region" description="Helical" evidence="1">
    <location>
        <begin position="93"/>
        <end position="112"/>
    </location>
</feature>